<keyword evidence="4" id="KW-0804">Transcription</keyword>
<dbReference type="SMART" id="SM01019">
    <property type="entry name" value="B3"/>
    <property type="match status" value="1"/>
</dbReference>
<name>A0AAD9XIY0_9ROSI</name>
<protein>
    <recommendedName>
        <fullName evidence="6">TF-B3 domain-containing protein</fullName>
    </recommendedName>
</protein>
<evidence type="ECO:0000256" key="2">
    <source>
        <dbReference type="ARBA" id="ARBA00023015"/>
    </source>
</evidence>
<dbReference type="InterPro" id="IPR015300">
    <property type="entry name" value="DNA-bd_pseudobarrel_sf"/>
</dbReference>
<dbReference type="InterPro" id="IPR003340">
    <property type="entry name" value="B3_DNA-bd"/>
</dbReference>
<dbReference type="Proteomes" id="UP001280121">
    <property type="component" value="Unassembled WGS sequence"/>
</dbReference>
<dbReference type="EMBL" id="JANJYI010000002">
    <property type="protein sequence ID" value="KAK2660421.1"/>
    <property type="molecule type" value="Genomic_DNA"/>
</dbReference>
<dbReference type="PANTHER" id="PTHR31920:SF149">
    <property type="entry name" value="B3 DOMAIN-CONTAINING PROTEIN OS01G0723500-LIKE ISOFORM X1"/>
    <property type="match status" value="1"/>
</dbReference>
<organism evidence="7 8">
    <name type="scientific">Dipteronia dyeriana</name>
    <dbReference type="NCBI Taxonomy" id="168575"/>
    <lineage>
        <taxon>Eukaryota</taxon>
        <taxon>Viridiplantae</taxon>
        <taxon>Streptophyta</taxon>
        <taxon>Embryophyta</taxon>
        <taxon>Tracheophyta</taxon>
        <taxon>Spermatophyta</taxon>
        <taxon>Magnoliopsida</taxon>
        <taxon>eudicotyledons</taxon>
        <taxon>Gunneridae</taxon>
        <taxon>Pentapetalae</taxon>
        <taxon>rosids</taxon>
        <taxon>malvids</taxon>
        <taxon>Sapindales</taxon>
        <taxon>Sapindaceae</taxon>
        <taxon>Hippocastanoideae</taxon>
        <taxon>Acereae</taxon>
        <taxon>Dipteronia</taxon>
    </lineage>
</organism>
<evidence type="ECO:0000313" key="8">
    <source>
        <dbReference type="Proteomes" id="UP001280121"/>
    </source>
</evidence>
<evidence type="ECO:0000259" key="6">
    <source>
        <dbReference type="PROSITE" id="PS50863"/>
    </source>
</evidence>
<evidence type="ECO:0000256" key="3">
    <source>
        <dbReference type="ARBA" id="ARBA00023125"/>
    </source>
</evidence>
<dbReference type="InterPro" id="IPR050655">
    <property type="entry name" value="Plant_B3_domain"/>
</dbReference>
<dbReference type="Pfam" id="PF02362">
    <property type="entry name" value="B3"/>
    <property type="match status" value="1"/>
</dbReference>
<dbReference type="PROSITE" id="PS50863">
    <property type="entry name" value="B3"/>
    <property type="match status" value="1"/>
</dbReference>
<dbReference type="AlphaFoldDB" id="A0AAD9XIY0"/>
<proteinExistence type="predicted"/>
<dbReference type="SUPFAM" id="SSF101936">
    <property type="entry name" value="DNA-binding pseudobarrel domain"/>
    <property type="match status" value="1"/>
</dbReference>
<dbReference type="GO" id="GO:0003677">
    <property type="term" value="F:DNA binding"/>
    <property type="evidence" value="ECO:0007669"/>
    <property type="project" value="UniProtKB-KW"/>
</dbReference>
<gene>
    <name evidence="7" type="ORF">Ddye_006954</name>
</gene>
<dbReference type="GO" id="GO:0005634">
    <property type="term" value="C:nucleus"/>
    <property type="evidence" value="ECO:0007669"/>
    <property type="project" value="UniProtKB-SubCell"/>
</dbReference>
<evidence type="ECO:0000313" key="7">
    <source>
        <dbReference type="EMBL" id="KAK2660421.1"/>
    </source>
</evidence>
<dbReference type="PANTHER" id="PTHR31920">
    <property type="entry name" value="B3 DOMAIN-CONTAINING"/>
    <property type="match status" value="1"/>
</dbReference>
<evidence type="ECO:0000256" key="4">
    <source>
        <dbReference type="ARBA" id="ARBA00023163"/>
    </source>
</evidence>
<sequence>MKKIKPSFFKVLIGDFSKKLRIPPAFVKNFYGICLWKITLASPSRADWVIKMEKDVNGLSFGSGWQEFVKHHSLEVGDFLVFKYHGGSKFSVKIFGKTSCEKGTKLAKTKNDRTTLPTNNENQKQARDKILECKLEDHEADNVNEAMYHHENRRLRSGKKHAIIGVDDKPTKRSAISFQDTSKKFVVLSEMKNDRLFSTQRM</sequence>
<keyword evidence="8" id="KW-1185">Reference proteome</keyword>
<feature type="domain" description="TF-B3" evidence="6">
    <location>
        <begin position="5"/>
        <end position="98"/>
    </location>
</feature>
<dbReference type="Gene3D" id="2.40.330.10">
    <property type="entry name" value="DNA-binding pseudobarrel domain"/>
    <property type="match status" value="1"/>
</dbReference>
<evidence type="ECO:0000256" key="5">
    <source>
        <dbReference type="ARBA" id="ARBA00023242"/>
    </source>
</evidence>
<accession>A0AAD9XIY0</accession>
<keyword evidence="3" id="KW-0238">DNA-binding</keyword>
<dbReference type="CDD" id="cd10017">
    <property type="entry name" value="B3_DNA"/>
    <property type="match status" value="1"/>
</dbReference>
<reference evidence="7" key="1">
    <citation type="journal article" date="2023" name="Plant J.">
        <title>Genome sequences and population genomics provide insights into the demographic history, inbreeding, and mutation load of two 'living fossil' tree species of Dipteronia.</title>
        <authorList>
            <person name="Feng Y."/>
            <person name="Comes H.P."/>
            <person name="Chen J."/>
            <person name="Zhu S."/>
            <person name="Lu R."/>
            <person name="Zhang X."/>
            <person name="Li P."/>
            <person name="Qiu J."/>
            <person name="Olsen K.M."/>
            <person name="Qiu Y."/>
        </authorList>
    </citation>
    <scope>NUCLEOTIDE SEQUENCE</scope>
    <source>
        <strain evidence="7">KIB01</strain>
    </source>
</reference>
<keyword evidence="2" id="KW-0805">Transcription regulation</keyword>
<evidence type="ECO:0000256" key="1">
    <source>
        <dbReference type="ARBA" id="ARBA00004123"/>
    </source>
</evidence>
<comment type="caution">
    <text evidence="7">The sequence shown here is derived from an EMBL/GenBank/DDBJ whole genome shotgun (WGS) entry which is preliminary data.</text>
</comment>
<keyword evidence="5" id="KW-0539">Nucleus</keyword>
<comment type="subcellular location">
    <subcellularLocation>
        <location evidence="1">Nucleus</location>
    </subcellularLocation>
</comment>